<organism evidence="2 3">
    <name type="scientific">Coccomyxa subellipsoidea</name>
    <dbReference type="NCBI Taxonomy" id="248742"/>
    <lineage>
        <taxon>Eukaryota</taxon>
        <taxon>Viridiplantae</taxon>
        <taxon>Chlorophyta</taxon>
        <taxon>core chlorophytes</taxon>
        <taxon>Trebouxiophyceae</taxon>
        <taxon>Trebouxiophyceae incertae sedis</taxon>
        <taxon>Coccomyxaceae</taxon>
        <taxon>Coccomyxa</taxon>
    </lineage>
</organism>
<dbReference type="PANTHER" id="PTHR39741">
    <property type="entry name" value="F-BOX DOMAIN CONTAINING PROTEIN, EXPRESSED"/>
    <property type="match status" value="1"/>
</dbReference>
<dbReference type="InterPro" id="IPR001810">
    <property type="entry name" value="F-box_dom"/>
</dbReference>
<evidence type="ECO:0000259" key="1">
    <source>
        <dbReference type="PROSITE" id="PS50181"/>
    </source>
</evidence>
<keyword evidence="3" id="KW-1185">Reference proteome</keyword>
<dbReference type="InterPro" id="IPR055336">
    <property type="entry name" value="At4g00755-like"/>
</dbReference>
<feature type="domain" description="F-box" evidence="1">
    <location>
        <begin position="9"/>
        <end position="55"/>
    </location>
</feature>
<dbReference type="InterPro" id="IPR036047">
    <property type="entry name" value="F-box-like_dom_sf"/>
</dbReference>
<dbReference type="EMBL" id="JALJOT010000018">
    <property type="protein sequence ID" value="KAK9901248.1"/>
    <property type="molecule type" value="Genomic_DNA"/>
</dbReference>
<evidence type="ECO:0000313" key="3">
    <source>
        <dbReference type="Proteomes" id="UP001491310"/>
    </source>
</evidence>
<dbReference type="Gene3D" id="1.20.1280.50">
    <property type="match status" value="1"/>
</dbReference>
<comment type="caution">
    <text evidence="2">The sequence shown here is derived from an EMBL/GenBank/DDBJ whole genome shotgun (WGS) entry which is preliminary data.</text>
</comment>
<name>A0ABR2YAV1_9CHLO</name>
<dbReference type="PROSITE" id="PS50181">
    <property type="entry name" value="FBOX"/>
    <property type="match status" value="1"/>
</dbReference>
<sequence length="393" mass="43640">MGMVISQIATAVPEMDDDLLARALHHLDAPSLSRAEWACKRFRLIVLEHDLWRDQCMNALPKLRTFKADILVKDLRHQRSGCHLRQFPPSDDVLRASAFYKLHSELTAPDSNHSLLSCALSASSTDNPEESVENILTPLHRFNPALGMRSGSYWSSRGSDKEASMEWLALRLAHPLCLVSAVGIHPFLAFFQRGHPIYAPKAVRFVFSCGEDLKAGSVGGLPDNFQDAIDSQNANIEKHVEDRGYATLKTNARFGAWETRTEAFPMCQEDQLQLFEFKEPILCVGGLMKIELLGRTQRQEQDMAWYTCINHGGLMAMSEGGLLLKRLAAEAGAEAMPEYDSDEDIVGEMVAIAPALAMMNDQLIAELGFGGIELLANPPPPQPQQQQQQQGEE</sequence>
<gene>
    <name evidence="2" type="ORF">WJX75_002326</name>
</gene>
<accession>A0ABR2YAV1</accession>
<dbReference type="SUPFAM" id="SSF81383">
    <property type="entry name" value="F-box domain"/>
    <property type="match status" value="1"/>
</dbReference>
<reference evidence="2 3" key="1">
    <citation type="journal article" date="2024" name="Nat. Commun.">
        <title>Phylogenomics reveals the evolutionary origins of lichenization in chlorophyte algae.</title>
        <authorList>
            <person name="Puginier C."/>
            <person name="Libourel C."/>
            <person name="Otte J."/>
            <person name="Skaloud P."/>
            <person name="Haon M."/>
            <person name="Grisel S."/>
            <person name="Petersen M."/>
            <person name="Berrin J.G."/>
            <person name="Delaux P.M."/>
            <person name="Dal Grande F."/>
            <person name="Keller J."/>
        </authorList>
    </citation>
    <scope>NUCLEOTIDE SEQUENCE [LARGE SCALE GENOMIC DNA]</scope>
    <source>
        <strain evidence="2 3">SAG 216-7</strain>
    </source>
</reference>
<dbReference type="Proteomes" id="UP001491310">
    <property type="component" value="Unassembled WGS sequence"/>
</dbReference>
<dbReference type="PANTHER" id="PTHR39741:SF2">
    <property type="entry name" value="F-BOX DOMAIN-CONTAINING PROTEIN"/>
    <property type="match status" value="1"/>
</dbReference>
<evidence type="ECO:0000313" key="2">
    <source>
        <dbReference type="EMBL" id="KAK9901248.1"/>
    </source>
</evidence>
<proteinExistence type="predicted"/>
<protein>
    <recommendedName>
        <fullName evidence="1">F-box domain-containing protein</fullName>
    </recommendedName>
</protein>